<evidence type="ECO:0000313" key="9">
    <source>
        <dbReference type="Proteomes" id="UP000027318"/>
    </source>
</evidence>
<dbReference type="PANTHER" id="PTHR34583">
    <property type="entry name" value="ANTIPORTER SUBUNIT MNHC2-RELATED"/>
    <property type="match status" value="1"/>
</dbReference>
<comment type="similarity">
    <text evidence="2">Belongs to the CPA3 antiporters (TC 2.A.63) subunit C family.</text>
</comment>
<evidence type="ECO:0000256" key="6">
    <source>
        <dbReference type="ARBA" id="ARBA00023136"/>
    </source>
</evidence>
<dbReference type="RefSeq" id="WP_036544433.1">
    <property type="nucleotide sequence ID" value="NZ_JBKBNO010000001.1"/>
</dbReference>
<reference evidence="8 9" key="1">
    <citation type="journal article" date="2005" name="Int. J. Syst. Evol. Microbiol.">
        <title>Nitrincola lacisaponensis gen. nov., sp. nov., a novel alkaliphilic bacterium isolated from an alkaline, saline lake.</title>
        <authorList>
            <person name="Dimitriu P.A."/>
            <person name="Shukla S.K."/>
            <person name="Conradt J."/>
            <person name="Marquez M.C."/>
            <person name="Ventosa A."/>
            <person name="Maglia A."/>
            <person name="Peyton B.M."/>
            <person name="Pinkart H.C."/>
            <person name="Mormile M.R."/>
        </authorList>
    </citation>
    <scope>NUCLEOTIDE SEQUENCE [LARGE SCALE GENOMIC DNA]</scope>
    <source>
        <strain evidence="8 9">4CA</strain>
    </source>
</reference>
<keyword evidence="5 7" id="KW-1133">Transmembrane helix</keyword>
<protein>
    <submittedName>
        <fullName evidence="8">Putative, Na(+) H(+) antiporter subunit C</fullName>
    </submittedName>
</protein>
<accession>A0A063Y6F3</accession>
<dbReference type="Gene3D" id="1.10.287.3510">
    <property type="match status" value="1"/>
</dbReference>
<dbReference type="PANTHER" id="PTHR34583:SF2">
    <property type="entry name" value="ANTIPORTER SUBUNIT MNHC2-RELATED"/>
    <property type="match status" value="1"/>
</dbReference>
<feature type="transmembrane region" description="Helical" evidence="7">
    <location>
        <begin position="32"/>
        <end position="51"/>
    </location>
</feature>
<dbReference type="STRING" id="267850.ADINL_0948"/>
<evidence type="ECO:0000256" key="2">
    <source>
        <dbReference type="ARBA" id="ARBA00010388"/>
    </source>
</evidence>
<dbReference type="OrthoDB" id="1494613at2"/>
<dbReference type="Proteomes" id="UP000027318">
    <property type="component" value="Unassembled WGS sequence"/>
</dbReference>
<dbReference type="Pfam" id="PF00420">
    <property type="entry name" value="Oxidored_q2"/>
    <property type="match status" value="1"/>
</dbReference>
<evidence type="ECO:0000256" key="7">
    <source>
        <dbReference type="SAM" id="Phobius"/>
    </source>
</evidence>
<organism evidence="8 9">
    <name type="scientific">Nitrincola lacisaponensis</name>
    <dbReference type="NCBI Taxonomy" id="267850"/>
    <lineage>
        <taxon>Bacteria</taxon>
        <taxon>Pseudomonadati</taxon>
        <taxon>Pseudomonadota</taxon>
        <taxon>Gammaproteobacteria</taxon>
        <taxon>Oceanospirillales</taxon>
        <taxon>Oceanospirillaceae</taxon>
        <taxon>Nitrincola</taxon>
    </lineage>
</organism>
<evidence type="ECO:0000256" key="5">
    <source>
        <dbReference type="ARBA" id="ARBA00022989"/>
    </source>
</evidence>
<evidence type="ECO:0000256" key="1">
    <source>
        <dbReference type="ARBA" id="ARBA00004651"/>
    </source>
</evidence>
<dbReference type="AlphaFoldDB" id="A0A063Y6F3"/>
<keyword evidence="3" id="KW-1003">Cell membrane</keyword>
<feature type="transmembrane region" description="Helical" evidence="7">
    <location>
        <begin position="63"/>
        <end position="83"/>
    </location>
</feature>
<dbReference type="GO" id="GO:0005886">
    <property type="term" value="C:plasma membrane"/>
    <property type="evidence" value="ECO:0007669"/>
    <property type="project" value="UniProtKB-SubCell"/>
</dbReference>
<sequence length="101" mass="10919">MSSDLIFTFGGIGLCGLGLFGFIYHRHLLRRLIAFNLFGNGTFLILVGFAQQGQGNSDPVPQALVLTGIVVAVAATALALVLIRRWFQLKQATELPEDSQS</sequence>
<proteinExistence type="inferred from homology"/>
<dbReference type="PATRIC" id="fig|267850.7.peg.942"/>
<keyword evidence="9" id="KW-1185">Reference proteome</keyword>
<comment type="subcellular location">
    <subcellularLocation>
        <location evidence="1">Cell membrane</location>
        <topology evidence="1">Multi-pass membrane protein</topology>
    </subcellularLocation>
</comment>
<keyword evidence="4 7" id="KW-0812">Transmembrane</keyword>
<keyword evidence="6 7" id="KW-0472">Membrane</keyword>
<dbReference type="InterPro" id="IPR050601">
    <property type="entry name" value="CPA3_antiporter_subunitC"/>
</dbReference>
<evidence type="ECO:0000313" key="8">
    <source>
        <dbReference type="EMBL" id="KDE40356.1"/>
    </source>
</evidence>
<feature type="transmembrane region" description="Helical" evidence="7">
    <location>
        <begin position="6"/>
        <end position="25"/>
    </location>
</feature>
<dbReference type="InterPro" id="IPR039428">
    <property type="entry name" value="NUOK/Mnh_C1-like"/>
</dbReference>
<evidence type="ECO:0000256" key="3">
    <source>
        <dbReference type="ARBA" id="ARBA00022475"/>
    </source>
</evidence>
<gene>
    <name evidence="8" type="ORF">ADINL_0948</name>
</gene>
<dbReference type="EMBL" id="JMSZ01000016">
    <property type="protein sequence ID" value="KDE40356.1"/>
    <property type="molecule type" value="Genomic_DNA"/>
</dbReference>
<name>A0A063Y6F3_9GAMM</name>
<comment type="caution">
    <text evidence="8">The sequence shown here is derived from an EMBL/GenBank/DDBJ whole genome shotgun (WGS) entry which is preliminary data.</text>
</comment>
<evidence type="ECO:0000256" key="4">
    <source>
        <dbReference type="ARBA" id="ARBA00022692"/>
    </source>
</evidence>